<keyword evidence="5" id="KW-0378">Hydrolase</keyword>
<dbReference type="GO" id="GO:0004386">
    <property type="term" value="F:helicase activity"/>
    <property type="evidence" value="ECO:0007669"/>
    <property type="project" value="UniProtKB-KW"/>
</dbReference>
<dbReference type="PROSITE" id="PS50089">
    <property type="entry name" value="ZF_RING_2"/>
    <property type="match status" value="1"/>
</dbReference>
<dbReference type="SMART" id="SM00487">
    <property type="entry name" value="DEXDc"/>
    <property type="match status" value="1"/>
</dbReference>
<dbReference type="SUPFAM" id="SSF57850">
    <property type="entry name" value="RING/U-box"/>
    <property type="match status" value="1"/>
</dbReference>
<dbReference type="Gene3D" id="3.30.40.10">
    <property type="entry name" value="Zinc/RING finger domain, C3HC4 (zinc finger)"/>
    <property type="match status" value="1"/>
</dbReference>
<feature type="compositionally biased region" description="Acidic residues" evidence="10">
    <location>
        <begin position="822"/>
        <end position="832"/>
    </location>
</feature>
<dbReference type="Pfam" id="PF00271">
    <property type="entry name" value="Helicase_C"/>
    <property type="match status" value="1"/>
</dbReference>
<dbReference type="SUPFAM" id="SSF52540">
    <property type="entry name" value="P-loop containing nucleoside triphosphate hydrolases"/>
    <property type="match status" value="2"/>
</dbReference>
<dbReference type="GO" id="GO:0005524">
    <property type="term" value="F:ATP binding"/>
    <property type="evidence" value="ECO:0007669"/>
    <property type="project" value="UniProtKB-KW"/>
</dbReference>
<dbReference type="InterPro" id="IPR038718">
    <property type="entry name" value="SNF2-like_sf"/>
</dbReference>
<sequence>MSEPDYHVLEISDTESDFNGSPNLAAIRDTSVISDTPQDIDSPGASSLVLDLTADEYNFVHDISDDESNTGKKSLNKAGASVHNSISLDDDAYAFFVEAGLDNPEELSMLGINIDEIKAQREIAEKLDMENKRNFEFALQLQMELGDAGSNNAATSSSTSSSSSNALLQETLKLKPEPSFMSQTSLKRELDAIEQQRQQSKKIKLDESGKDKAPYEIIDDDDCIDLTDESAVLQRDPYYLIDSGDEDDSDSDIMFEDYLSNPNYDRLSRPYFYGPSNGAASSNSYNRSDSLYSIMTGVPRPFADVHMPQMQGTTSSSSTAYSRIQALQSHMAAITAQQNYKRNLPGPYSAPLTQQETERELRELLENIVSDEPPPPEDRTGTPDGLSITLLEHQKIGLQWMIKMENSNNKGGILADDMGLGKTIQAMATIVQNPCEDATPIDHSRIEFHSRLGAGELKIKATLIVCPVSLMDQWRREIEEKTSPRLKVLVYHGSSRPSNPRQLAFYDVIISSYHITATQYKENQYGPFHKITFHRVILDEAHTIKNKQTIANKGCCQIDATYRWCMTATPIQNKIDELYSLVKFLRVRPFCEWDEFRDTILKPMKGGQHKKAVRVAAVLMKAISLRRSKKALIDGRPILDLPERNIHMTHINFTDDERVHYEYVNQRVQARFNKYLRQGVVMKKYSSVLVLLLRLRQSCLHPHLTLTEGDSETEPSNEEDQTESAKEMDPEVIGRLLSDNATLSDIECPICMDTAQDAQILKGCGHILCKECLDSYVNTNDGSIKRCPQCRGELNVKKLVGVETFIKVHAPHLLEEAKKEAEEEGQEEEGQEEEKKAKEKEKEALARVQEFVSSAKIDKMIEILDSTAAETEGQDKTIVFSQFTGFLDLIIRPLEDRGYKYLRYDGSMDIKQRADTVSKFFDDPEVKVLLVSTKCGSLGLNLTCANRVILMDVWWNPALENQAIDRVHRIGQQKPVEVHRIFINDTVEDRILKLQEKKQIIADGVLGEGSANRVNRLGVQELMYLFRGGDLPEDEPSGSTA</sequence>
<keyword evidence="4 9" id="KW-0863">Zinc-finger</keyword>
<feature type="domain" description="Helicase ATP-binding" evidence="12">
    <location>
        <begin position="403"/>
        <end position="588"/>
    </location>
</feature>
<keyword evidence="8" id="KW-0067">ATP-binding</keyword>
<proteinExistence type="inferred from homology"/>
<dbReference type="PANTHER" id="PTHR45626:SF16">
    <property type="entry name" value="ATP-DEPENDENT HELICASE ULS1"/>
    <property type="match status" value="1"/>
</dbReference>
<name>A0A8H7R4T6_9FUNG</name>
<evidence type="ECO:0000256" key="5">
    <source>
        <dbReference type="ARBA" id="ARBA00022801"/>
    </source>
</evidence>
<evidence type="ECO:0000313" key="14">
    <source>
        <dbReference type="EMBL" id="KAG2203862.1"/>
    </source>
</evidence>
<dbReference type="PROSITE" id="PS00518">
    <property type="entry name" value="ZF_RING_1"/>
    <property type="match status" value="1"/>
</dbReference>
<dbReference type="InterPro" id="IPR001841">
    <property type="entry name" value="Znf_RING"/>
</dbReference>
<evidence type="ECO:0000256" key="4">
    <source>
        <dbReference type="ARBA" id="ARBA00022771"/>
    </source>
</evidence>
<dbReference type="InterPro" id="IPR013083">
    <property type="entry name" value="Znf_RING/FYVE/PHD"/>
</dbReference>
<dbReference type="AlphaFoldDB" id="A0A8H7R4T6"/>
<comment type="caution">
    <text evidence="14">The sequence shown here is derived from an EMBL/GenBank/DDBJ whole genome shotgun (WGS) entry which is preliminary data.</text>
</comment>
<dbReference type="Pfam" id="PF00176">
    <property type="entry name" value="SNF2-rel_dom"/>
    <property type="match status" value="1"/>
</dbReference>
<gene>
    <name evidence="14" type="ORF">INT46_011627</name>
</gene>
<dbReference type="InterPro" id="IPR050628">
    <property type="entry name" value="SNF2_RAD54_helicase_TF"/>
</dbReference>
<keyword evidence="2" id="KW-0479">Metal-binding</keyword>
<dbReference type="Pfam" id="PF00097">
    <property type="entry name" value="zf-C3HC4"/>
    <property type="match status" value="1"/>
</dbReference>
<dbReference type="PROSITE" id="PS51194">
    <property type="entry name" value="HELICASE_CTER"/>
    <property type="match status" value="1"/>
</dbReference>
<organism evidence="14 15">
    <name type="scientific">Mucor plumbeus</name>
    <dbReference type="NCBI Taxonomy" id="97098"/>
    <lineage>
        <taxon>Eukaryota</taxon>
        <taxon>Fungi</taxon>
        <taxon>Fungi incertae sedis</taxon>
        <taxon>Mucoromycota</taxon>
        <taxon>Mucoromycotina</taxon>
        <taxon>Mucoromycetes</taxon>
        <taxon>Mucorales</taxon>
        <taxon>Mucorineae</taxon>
        <taxon>Mucoraceae</taxon>
        <taxon>Mucor</taxon>
    </lineage>
</organism>
<evidence type="ECO:0000259" key="11">
    <source>
        <dbReference type="PROSITE" id="PS50089"/>
    </source>
</evidence>
<evidence type="ECO:0000259" key="12">
    <source>
        <dbReference type="PROSITE" id="PS51192"/>
    </source>
</evidence>
<evidence type="ECO:0000256" key="8">
    <source>
        <dbReference type="ARBA" id="ARBA00022840"/>
    </source>
</evidence>
<dbReference type="CDD" id="cd18793">
    <property type="entry name" value="SF2_C_SNF"/>
    <property type="match status" value="1"/>
</dbReference>
<dbReference type="InterPro" id="IPR017907">
    <property type="entry name" value="Znf_RING_CS"/>
</dbReference>
<evidence type="ECO:0000256" key="6">
    <source>
        <dbReference type="ARBA" id="ARBA00022806"/>
    </source>
</evidence>
<evidence type="ECO:0000256" key="10">
    <source>
        <dbReference type="SAM" id="MobiDB-lite"/>
    </source>
</evidence>
<dbReference type="CDD" id="cd18008">
    <property type="entry name" value="DEXDc_SHPRH-like"/>
    <property type="match status" value="1"/>
</dbReference>
<dbReference type="InterPro" id="IPR000330">
    <property type="entry name" value="SNF2_N"/>
</dbReference>
<feature type="region of interest" description="Disordered" evidence="10">
    <location>
        <begin position="817"/>
        <end position="840"/>
    </location>
</feature>
<keyword evidence="3" id="KW-0547">Nucleotide-binding</keyword>
<accession>A0A8H7R4T6</accession>
<dbReference type="Proteomes" id="UP000650833">
    <property type="component" value="Unassembled WGS sequence"/>
</dbReference>
<dbReference type="Gene3D" id="3.40.50.10810">
    <property type="entry name" value="Tandem AAA-ATPase domain"/>
    <property type="match status" value="1"/>
</dbReference>
<dbReference type="EMBL" id="JAEPRC010000214">
    <property type="protein sequence ID" value="KAG2203862.1"/>
    <property type="molecule type" value="Genomic_DNA"/>
</dbReference>
<protein>
    <submittedName>
        <fullName evidence="14">Uncharacterized protein</fullName>
    </submittedName>
</protein>
<evidence type="ECO:0000256" key="1">
    <source>
        <dbReference type="ARBA" id="ARBA00007025"/>
    </source>
</evidence>
<dbReference type="GO" id="GO:0008270">
    <property type="term" value="F:zinc ion binding"/>
    <property type="evidence" value="ECO:0007669"/>
    <property type="project" value="UniProtKB-KW"/>
</dbReference>
<feature type="region of interest" description="Disordered" evidence="10">
    <location>
        <begin position="705"/>
        <end position="729"/>
    </location>
</feature>
<dbReference type="InterPro" id="IPR018957">
    <property type="entry name" value="Znf_C3HC4_RING-type"/>
</dbReference>
<comment type="similarity">
    <text evidence="1">Belongs to the SNF2/RAD54 helicase family.</text>
</comment>
<keyword evidence="15" id="KW-1185">Reference proteome</keyword>
<evidence type="ECO:0000313" key="15">
    <source>
        <dbReference type="Proteomes" id="UP000650833"/>
    </source>
</evidence>
<keyword evidence="7" id="KW-0862">Zinc</keyword>
<dbReference type="InterPro" id="IPR014001">
    <property type="entry name" value="Helicase_ATP-bd"/>
</dbReference>
<dbReference type="GO" id="GO:0000724">
    <property type="term" value="P:double-strand break repair via homologous recombination"/>
    <property type="evidence" value="ECO:0007669"/>
    <property type="project" value="TreeGrafter"/>
</dbReference>
<dbReference type="InterPro" id="IPR027417">
    <property type="entry name" value="P-loop_NTPase"/>
</dbReference>
<dbReference type="SMART" id="SM00184">
    <property type="entry name" value="RING"/>
    <property type="match status" value="1"/>
</dbReference>
<dbReference type="InterPro" id="IPR001650">
    <property type="entry name" value="Helicase_C-like"/>
</dbReference>
<dbReference type="Gene3D" id="3.40.50.300">
    <property type="entry name" value="P-loop containing nucleotide triphosphate hydrolases"/>
    <property type="match status" value="1"/>
</dbReference>
<evidence type="ECO:0000259" key="13">
    <source>
        <dbReference type="PROSITE" id="PS51194"/>
    </source>
</evidence>
<feature type="domain" description="Helicase C-terminal" evidence="13">
    <location>
        <begin position="856"/>
        <end position="1018"/>
    </location>
</feature>
<evidence type="ECO:0000256" key="7">
    <source>
        <dbReference type="ARBA" id="ARBA00022833"/>
    </source>
</evidence>
<dbReference type="GO" id="GO:0005634">
    <property type="term" value="C:nucleus"/>
    <property type="evidence" value="ECO:0007669"/>
    <property type="project" value="TreeGrafter"/>
</dbReference>
<dbReference type="SMART" id="SM00490">
    <property type="entry name" value="HELICc"/>
    <property type="match status" value="1"/>
</dbReference>
<reference evidence="14" key="1">
    <citation type="submission" date="2020-12" db="EMBL/GenBank/DDBJ databases">
        <title>Metabolic potential, ecology and presence of endohyphal bacteria is reflected in genomic diversity of Mucoromycotina.</title>
        <authorList>
            <person name="Muszewska A."/>
            <person name="Okrasinska A."/>
            <person name="Steczkiewicz K."/>
            <person name="Drgas O."/>
            <person name="Orlowska M."/>
            <person name="Perlinska-Lenart U."/>
            <person name="Aleksandrzak-Piekarczyk T."/>
            <person name="Szatraj K."/>
            <person name="Zielenkiewicz U."/>
            <person name="Pilsyk S."/>
            <person name="Malc E."/>
            <person name="Mieczkowski P."/>
            <person name="Kruszewska J.S."/>
            <person name="Biernat P."/>
            <person name="Pawlowska J."/>
        </authorList>
    </citation>
    <scope>NUCLEOTIDE SEQUENCE</scope>
    <source>
        <strain evidence="14">CBS 226.32</strain>
    </source>
</reference>
<dbReference type="GO" id="GO:0016787">
    <property type="term" value="F:hydrolase activity"/>
    <property type="evidence" value="ECO:0007669"/>
    <property type="project" value="UniProtKB-KW"/>
</dbReference>
<evidence type="ECO:0000256" key="3">
    <source>
        <dbReference type="ARBA" id="ARBA00022741"/>
    </source>
</evidence>
<dbReference type="GO" id="GO:0005737">
    <property type="term" value="C:cytoplasm"/>
    <property type="evidence" value="ECO:0007669"/>
    <property type="project" value="TreeGrafter"/>
</dbReference>
<dbReference type="InterPro" id="IPR049730">
    <property type="entry name" value="SNF2/RAD54-like_C"/>
</dbReference>
<feature type="domain" description="RING-type" evidence="11">
    <location>
        <begin position="748"/>
        <end position="791"/>
    </location>
</feature>
<dbReference type="GO" id="GO:0008094">
    <property type="term" value="F:ATP-dependent activity, acting on DNA"/>
    <property type="evidence" value="ECO:0007669"/>
    <property type="project" value="TreeGrafter"/>
</dbReference>
<evidence type="ECO:0000256" key="2">
    <source>
        <dbReference type="ARBA" id="ARBA00022723"/>
    </source>
</evidence>
<dbReference type="CDD" id="cd16449">
    <property type="entry name" value="RING-HC"/>
    <property type="match status" value="1"/>
</dbReference>
<keyword evidence="6" id="KW-0347">Helicase</keyword>
<evidence type="ECO:0000256" key="9">
    <source>
        <dbReference type="PROSITE-ProRule" id="PRU00175"/>
    </source>
</evidence>
<dbReference type="OrthoDB" id="448448at2759"/>
<dbReference type="PANTHER" id="PTHR45626">
    <property type="entry name" value="TRANSCRIPTION TERMINATION FACTOR 2-RELATED"/>
    <property type="match status" value="1"/>
</dbReference>
<dbReference type="PROSITE" id="PS51192">
    <property type="entry name" value="HELICASE_ATP_BIND_1"/>
    <property type="match status" value="1"/>
</dbReference>
<feature type="compositionally biased region" description="Acidic residues" evidence="10">
    <location>
        <begin position="709"/>
        <end position="722"/>
    </location>
</feature>